<proteinExistence type="predicted"/>
<dbReference type="EMBL" id="CAJZBQ010000051">
    <property type="protein sequence ID" value="CAG9330641.1"/>
    <property type="molecule type" value="Genomic_DNA"/>
</dbReference>
<dbReference type="Gene3D" id="1.10.510.10">
    <property type="entry name" value="Transferase(Phosphotransferase) domain 1"/>
    <property type="match status" value="1"/>
</dbReference>
<protein>
    <recommendedName>
        <fullName evidence="1">Protein kinase domain-containing protein</fullName>
    </recommendedName>
</protein>
<dbReference type="GO" id="GO:0005524">
    <property type="term" value="F:ATP binding"/>
    <property type="evidence" value="ECO:0007669"/>
    <property type="project" value="InterPro"/>
</dbReference>
<accession>A0AAU9JYR2</accession>
<dbReference type="Proteomes" id="UP001162131">
    <property type="component" value="Unassembled WGS sequence"/>
</dbReference>
<evidence type="ECO:0000313" key="2">
    <source>
        <dbReference type="EMBL" id="CAG9330641.1"/>
    </source>
</evidence>
<dbReference type="GO" id="GO:0005737">
    <property type="term" value="C:cytoplasm"/>
    <property type="evidence" value="ECO:0007669"/>
    <property type="project" value="TreeGrafter"/>
</dbReference>
<dbReference type="InterPro" id="IPR011009">
    <property type="entry name" value="Kinase-like_dom_sf"/>
</dbReference>
<keyword evidence="3" id="KW-1185">Reference proteome</keyword>
<feature type="domain" description="Protein kinase" evidence="1">
    <location>
        <begin position="294"/>
        <end position="589"/>
    </location>
</feature>
<name>A0AAU9JYR2_9CILI</name>
<organism evidence="2 3">
    <name type="scientific">Blepharisma stoltei</name>
    <dbReference type="NCBI Taxonomy" id="1481888"/>
    <lineage>
        <taxon>Eukaryota</taxon>
        <taxon>Sar</taxon>
        <taxon>Alveolata</taxon>
        <taxon>Ciliophora</taxon>
        <taxon>Postciliodesmatophora</taxon>
        <taxon>Heterotrichea</taxon>
        <taxon>Heterotrichida</taxon>
        <taxon>Blepharismidae</taxon>
        <taxon>Blepharisma</taxon>
    </lineage>
</organism>
<dbReference type="SMART" id="SM00220">
    <property type="entry name" value="S_TKc"/>
    <property type="match status" value="1"/>
</dbReference>
<evidence type="ECO:0000259" key="1">
    <source>
        <dbReference type="PROSITE" id="PS50011"/>
    </source>
</evidence>
<dbReference type="GO" id="GO:0044773">
    <property type="term" value="P:mitotic DNA damage checkpoint signaling"/>
    <property type="evidence" value="ECO:0007669"/>
    <property type="project" value="TreeGrafter"/>
</dbReference>
<dbReference type="PROSITE" id="PS00108">
    <property type="entry name" value="PROTEIN_KINASE_ST"/>
    <property type="match status" value="1"/>
</dbReference>
<dbReference type="Pfam" id="PF00069">
    <property type="entry name" value="Pkinase"/>
    <property type="match status" value="1"/>
</dbReference>
<dbReference type="AlphaFoldDB" id="A0AAU9JYR2"/>
<sequence>MFNSINYNIKLLKQMEELITILVERLANSLPDSLIILLNTKVLIQWEKLQEIKQSILSNPSFLENDIIHLYYARYLQTFFATKAPIPEVFMHCVTLLADLNNCIKWHSFETIAILIRKIGRAIKLSSDLDSISRLVKEIKRIKIELAYDNFSDIENEIYLGLNAWRIEKRFNFDIWMLRECYLDIISILKNDALKKKTNDLVAITAYNLFRKTYKDLIQNRSDQNLTSVLDSSGKRIFNWITSIDCRLDINEKIERLEPFDEEAKERENLVEKPRAIFRVTNINQLIIDKKDPDATIYSVDRGAVHIEVIKAKIRQTGTIVALKKFRVAKAKSNTSDSKEASDSREVIQNCENEVEIYEKFSQTGMDFALTYYGHFSENSERDYHSLCIVLEYCESTLLHEIANLSQKSLRYENRELAQKFYALLDIFRKLRERKINHCDIKPQNIFIASGGQYKLGDFDLSETFNTIEASYQDAEYLNFFKGTKSWMSPELKIRHEIYMRTKKFDEKIKFSKEKSDVYSLGLTFLMMVTMQPVKGFNEKKKQSELMLKIDNLEQVWAQRLLRRMLAYKYGERPRFKDAFKILNEDPEFISCLNSIE</sequence>
<dbReference type="InterPro" id="IPR008271">
    <property type="entry name" value="Ser/Thr_kinase_AS"/>
</dbReference>
<dbReference type="GO" id="GO:0005634">
    <property type="term" value="C:nucleus"/>
    <property type="evidence" value="ECO:0007669"/>
    <property type="project" value="TreeGrafter"/>
</dbReference>
<dbReference type="PANTHER" id="PTHR44167">
    <property type="entry name" value="OVARIAN-SPECIFIC SERINE/THREONINE-PROTEIN KINASE LOK-RELATED"/>
    <property type="match status" value="1"/>
</dbReference>
<comment type="caution">
    <text evidence="2">The sequence shown here is derived from an EMBL/GenBank/DDBJ whole genome shotgun (WGS) entry which is preliminary data.</text>
</comment>
<gene>
    <name evidence="2" type="ORF">BSTOLATCC_MIC51222</name>
</gene>
<dbReference type="PROSITE" id="PS50011">
    <property type="entry name" value="PROTEIN_KINASE_DOM"/>
    <property type="match status" value="1"/>
</dbReference>
<dbReference type="SUPFAM" id="SSF56112">
    <property type="entry name" value="Protein kinase-like (PK-like)"/>
    <property type="match status" value="1"/>
</dbReference>
<dbReference type="PANTHER" id="PTHR44167:SF24">
    <property type="entry name" value="SERINE_THREONINE-PROTEIN KINASE CHK2"/>
    <property type="match status" value="1"/>
</dbReference>
<evidence type="ECO:0000313" key="3">
    <source>
        <dbReference type="Proteomes" id="UP001162131"/>
    </source>
</evidence>
<dbReference type="InterPro" id="IPR000719">
    <property type="entry name" value="Prot_kinase_dom"/>
</dbReference>
<dbReference type="GO" id="GO:0004674">
    <property type="term" value="F:protein serine/threonine kinase activity"/>
    <property type="evidence" value="ECO:0007669"/>
    <property type="project" value="TreeGrafter"/>
</dbReference>
<reference evidence="2" key="1">
    <citation type="submission" date="2021-09" db="EMBL/GenBank/DDBJ databases">
        <authorList>
            <consortium name="AG Swart"/>
            <person name="Singh M."/>
            <person name="Singh A."/>
            <person name="Seah K."/>
            <person name="Emmerich C."/>
        </authorList>
    </citation>
    <scope>NUCLEOTIDE SEQUENCE</scope>
    <source>
        <strain evidence="2">ATCC30299</strain>
    </source>
</reference>